<feature type="transmembrane region" description="Helical" evidence="1">
    <location>
        <begin position="91"/>
        <end position="109"/>
    </location>
</feature>
<feature type="transmembrane region" description="Helical" evidence="1">
    <location>
        <begin position="169"/>
        <end position="192"/>
    </location>
</feature>
<proteinExistence type="predicted"/>
<dbReference type="AlphaFoldDB" id="A0A2N0WH15"/>
<dbReference type="PANTHER" id="PTHR37314">
    <property type="entry name" value="SLR0142 PROTEIN"/>
    <property type="match status" value="1"/>
</dbReference>
<reference evidence="2 3" key="1">
    <citation type="submission" date="2017-12" db="EMBL/GenBank/DDBJ databases">
        <title>Draft Genome sequences of multiple microbial strains isolated from spacecraft associated surfaces.</title>
        <authorList>
            <person name="Seuylemezian A."/>
            <person name="Vaishampayan P."/>
            <person name="Venkateswaran K."/>
        </authorList>
    </citation>
    <scope>NUCLEOTIDE SEQUENCE [LARGE SCALE GENOMIC DNA]</scope>
    <source>
        <strain evidence="2 3">2P01AA</strain>
    </source>
</reference>
<dbReference type="RefSeq" id="WP_101235941.1">
    <property type="nucleotide sequence ID" value="NZ_PISJ01000010.1"/>
</dbReference>
<comment type="caution">
    <text evidence="2">The sequence shown here is derived from an EMBL/GenBank/DDBJ whole genome shotgun (WGS) entry which is preliminary data.</text>
</comment>
<evidence type="ECO:0000256" key="1">
    <source>
        <dbReference type="SAM" id="Phobius"/>
    </source>
</evidence>
<name>A0A2N0WH15_9GAMM</name>
<accession>A0A2N0WH15</accession>
<organism evidence="2 3">
    <name type="scientific">Acinetobacter proteolyticus</name>
    <dbReference type="NCBI Taxonomy" id="1776741"/>
    <lineage>
        <taxon>Bacteria</taxon>
        <taxon>Pseudomonadati</taxon>
        <taxon>Pseudomonadota</taxon>
        <taxon>Gammaproteobacteria</taxon>
        <taxon>Moraxellales</taxon>
        <taxon>Moraxellaceae</taxon>
        <taxon>Acinetobacter</taxon>
    </lineage>
</organism>
<keyword evidence="1" id="KW-0812">Transmembrane</keyword>
<dbReference type="EMBL" id="PISJ01000010">
    <property type="protein sequence ID" value="PKF34717.1"/>
    <property type="molecule type" value="Genomic_DNA"/>
</dbReference>
<feature type="transmembrane region" description="Helical" evidence="1">
    <location>
        <begin position="59"/>
        <end position="79"/>
    </location>
</feature>
<feature type="transmembrane region" description="Helical" evidence="1">
    <location>
        <begin position="12"/>
        <end position="33"/>
    </location>
</feature>
<evidence type="ECO:0000313" key="3">
    <source>
        <dbReference type="Proteomes" id="UP000233553"/>
    </source>
</evidence>
<feature type="transmembrane region" description="Helical" evidence="1">
    <location>
        <begin position="137"/>
        <end position="157"/>
    </location>
</feature>
<feature type="transmembrane region" description="Helical" evidence="1">
    <location>
        <begin position="198"/>
        <end position="217"/>
    </location>
</feature>
<dbReference type="Proteomes" id="UP000233553">
    <property type="component" value="Unassembled WGS sequence"/>
</dbReference>
<dbReference type="PANTHER" id="PTHR37314:SF4">
    <property type="entry name" value="UPF0700 TRANSMEMBRANE PROTEIN YOAK"/>
    <property type="match status" value="1"/>
</dbReference>
<sequence length="226" mass="25202">MPLQRLPNWIQLGAFFLALNAGMVNVLGLFTVLHQSVSHMTGNVSMLAMSLLDWQLGHFIYLSLVILCFVIGSFYSGLILGNGRVAFGRRYGLPLSLVAIFLLLTWLLLPYFPRYGLLWACVAMGVQNAMVSHYKGAIIRTTHLSGVLTDIGLALGYKARGLNVEKRRIFLHLLIFMGFLCGGLIASLLYPYLNLQTFLIPAALSLIMSLAYWIFYFRSSSNSNLD</sequence>
<keyword evidence="1" id="KW-0472">Membrane</keyword>
<evidence type="ECO:0000313" key="2">
    <source>
        <dbReference type="EMBL" id="PKF34717.1"/>
    </source>
</evidence>
<keyword evidence="1" id="KW-1133">Transmembrane helix</keyword>
<protein>
    <submittedName>
        <fullName evidence="2">DUF1275 domain-containing protein</fullName>
    </submittedName>
</protein>
<dbReference type="InterPro" id="IPR010699">
    <property type="entry name" value="DUF1275"/>
</dbReference>
<dbReference type="Pfam" id="PF06912">
    <property type="entry name" value="DUF1275"/>
    <property type="match status" value="1"/>
</dbReference>
<gene>
    <name evidence="2" type="ORF">CW311_05995</name>
</gene>